<sequence>MKLFFLAALCFVAFQATCGSYLDLDAFEDETYNDMLEARRQRDYLNEMAKRDYFRSKYDYFQRKRSCTNDSSCKSILGVHPNACTESTSKIGMLHPWVLAYCKPACGKC</sequence>
<dbReference type="Proteomes" id="UP000594262">
    <property type="component" value="Unplaced"/>
</dbReference>
<dbReference type="RefSeq" id="XP_066936531.1">
    <property type="nucleotide sequence ID" value="XM_067080430.1"/>
</dbReference>
<feature type="signal peptide" evidence="1">
    <location>
        <begin position="1"/>
        <end position="19"/>
    </location>
</feature>
<evidence type="ECO:0008006" key="4">
    <source>
        <dbReference type="Google" id="ProtNLM"/>
    </source>
</evidence>
<dbReference type="EnsemblMetazoa" id="CLYHEMT016937.1">
    <property type="protein sequence ID" value="CLYHEMP016937.1"/>
    <property type="gene ID" value="CLYHEMG016937"/>
</dbReference>
<reference evidence="2" key="1">
    <citation type="submission" date="2021-01" db="UniProtKB">
        <authorList>
            <consortium name="EnsemblMetazoa"/>
        </authorList>
    </citation>
    <scope>IDENTIFICATION</scope>
</reference>
<evidence type="ECO:0000313" key="2">
    <source>
        <dbReference type="EnsemblMetazoa" id="CLYHEMP016937.1"/>
    </source>
</evidence>
<dbReference type="GeneID" id="136824263"/>
<protein>
    <recommendedName>
        <fullName evidence="4">ShKT domain-containing protein</fullName>
    </recommendedName>
</protein>
<keyword evidence="3" id="KW-1185">Reference proteome</keyword>
<evidence type="ECO:0000256" key="1">
    <source>
        <dbReference type="SAM" id="SignalP"/>
    </source>
</evidence>
<feature type="chain" id="PRO_5029901620" description="ShKT domain-containing protein" evidence="1">
    <location>
        <begin position="20"/>
        <end position="109"/>
    </location>
</feature>
<evidence type="ECO:0000313" key="3">
    <source>
        <dbReference type="Proteomes" id="UP000594262"/>
    </source>
</evidence>
<dbReference type="AlphaFoldDB" id="A0A7M5X2X1"/>
<organism evidence="2 3">
    <name type="scientific">Clytia hemisphaerica</name>
    <dbReference type="NCBI Taxonomy" id="252671"/>
    <lineage>
        <taxon>Eukaryota</taxon>
        <taxon>Metazoa</taxon>
        <taxon>Cnidaria</taxon>
        <taxon>Hydrozoa</taxon>
        <taxon>Hydroidolina</taxon>
        <taxon>Leptothecata</taxon>
        <taxon>Obeliida</taxon>
        <taxon>Clytiidae</taxon>
        <taxon>Clytia</taxon>
    </lineage>
</organism>
<keyword evidence="1" id="KW-0732">Signal</keyword>
<proteinExistence type="predicted"/>
<accession>A0A7M5X2X1</accession>
<name>A0A7M5X2X1_9CNID</name>